<proteinExistence type="predicted"/>
<evidence type="ECO:0000313" key="1">
    <source>
        <dbReference type="EMBL" id="KHN88704.1"/>
    </source>
</evidence>
<organism evidence="1 2">
    <name type="scientific">Toxocara canis</name>
    <name type="common">Canine roundworm</name>
    <dbReference type="NCBI Taxonomy" id="6265"/>
    <lineage>
        <taxon>Eukaryota</taxon>
        <taxon>Metazoa</taxon>
        <taxon>Ecdysozoa</taxon>
        <taxon>Nematoda</taxon>
        <taxon>Chromadorea</taxon>
        <taxon>Rhabditida</taxon>
        <taxon>Spirurina</taxon>
        <taxon>Ascaridomorpha</taxon>
        <taxon>Ascaridoidea</taxon>
        <taxon>Toxocaridae</taxon>
        <taxon>Toxocara</taxon>
    </lineage>
</organism>
<sequence length="138" mass="15864">MEDLLYWRRTNCSLVVIVSVRKWAKDHSAKFTNGRPSLLAKDELLAGRYRVSEKVGQGSFGQIYKRVLFGSKSVNELRKATEYLVQRNLVHHRGSDKMKNRAVAMKVEPVVKKGDKVNDPRRLVLEQNVLIALRKKVC</sequence>
<evidence type="ECO:0008006" key="3">
    <source>
        <dbReference type="Google" id="ProtNLM"/>
    </source>
</evidence>
<dbReference type="Gene3D" id="3.30.200.20">
    <property type="entry name" value="Phosphorylase Kinase, domain 1"/>
    <property type="match status" value="1"/>
</dbReference>
<comment type="caution">
    <text evidence="1">The sequence shown here is derived from an EMBL/GenBank/DDBJ whole genome shotgun (WGS) entry which is preliminary data.</text>
</comment>
<keyword evidence="2" id="KW-1185">Reference proteome</keyword>
<protein>
    <recommendedName>
        <fullName evidence="3">Protein kinase domain-containing protein</fullName>
    </recommendedName>
</protein>
<dbReference type="AlphaFoldDB" id="A0A0B2W4W7"/>
<dbReference type="OrthoDB" id="5979581at2759"/>
<evidence type="ECO:0000313" key="2">
    <source>
        <dbReference type="Proteomes" id="UP000031036"/>
    </source>
</evidence>
<dbReference type="EMBL" id="JPKZ01000190">
    <property type="protein sequence ID" value="KHN88704.1"/>
    <property type="molecule type" value="Genomic_DNA"/>
</dbReference>
<accession>A0A0B2W4W7</accession>
<reference evidence="1 2" key="1">
    <citation type="submission" date="2014-11" db="EMBL/GenBank/DDBJ databases">
        <title>Genetic blueprint of the zoonotic pathogen Toxocara canis.</title>
        <authorList>
            <person name="Zhu X.-Q."/>
            <person name="Korhonen P.K."/>
            <person name="Cai H."/>
            <person name="Young N.D."/>
            <person name="Nejsum P."/>
            <person name="von Samson-Himmelstjerna G."/>
            <person name="Boag P.R."/>
            <person name="Tan P."/>
            <person name="Li Q."/>
            <person name="Min J."/>
            <person name="Yang Y."/>
            <person name="Wang X."/>
            <person name="Fang X."/>
            <person name="Hall R.S."/>
            <person name="Hofmann A."/>
            <person name="Sternberg P.W."/>
            <person name="Jex A.R."/>
            <person name="Gasser R.B."/>
        </authorList>
    </citation>
    <scope>NUCLEOTIDE SEQUENCE [LARGE SCALE GENOMIC DNA]</scope>
    <source>
        <strain evidence="1">PN_DK_2014</strain>
    </source>
</reference>
<dbReference type="Proteomes" id="UP000031036">
    <property type="component" value="Unassembled WGS sequence"/>
</dbReference>
<dbReference type="SUPFAM" id="SSF56112">
    <property type="entry name" value="Protein kinase-like (PK-like)"/>
    <property type="match status" value="1"/>
</dbReference>
<dbReference type="STRING" id="6265.A0A0B2W4W7"/>
<name>A0A0B2W4W7_TOXCA</name>
<dbReference type="InterPro" id="IPR011009">
    <property type="entry name" value="Kinase-like_dom_sf"/>
</dbReference>
<gene>
    <name evidence="1" type="ORF">Tcan_09164</name>
</gene>